<dbReference type="InterPro" id="IPR039420">
    <property type="entry name" value="WalR-like"/>
</dbReference>
<dbReference type="InterPro" id="IPR001789">
    <property type="entry name" value="Sig_transdc_resp-reg_receiver"/>
</dbReference>
<dbReference type="Pfam" id="PF00486">
    <property type="entry name" value="Trans_reg_C"/>
    <property type="match status" value="1"/>
</dbReference>
<dbReference type="PANTHER" id="PTHR48111:SF1">
    <property type="entry name" value="TWO-COMPONENT RESPONSE REGULATOR ORR33"/>
    <property type="match status" value="1"/>
</dbReference>
<dbReference type="GO" id="GO:0032993">
    <property type="term" value="C:protein-DNA complex"/>
    <property type="evidence" value="ECO:0007669"/>
    <property type="project" value="TreeGrafter"/>
</dbReference>
<evidence type="ECO:0000256" key="2">
    <source>
        <dbReference type="ARBA" id="ARBA00023012"/>
    </source>
</evidence>
<dbReference type="Pfam" id="PF00072">
    <property type="entry name" value="Response_reg"/>
    <property type="match status" value="1"/>
</dbReference>
<sequence>MVRTILVEDDADLRALLSEELQSEGLEVEAVGSAIALYQTLLEQTFDVAVLDVGLPDQSGFEITQYLREKTSTGIIILSARGSKHDRISGYNAGADAYFIKPVDGVELALAIKNLAHRLGGESVPDLSDDPDPSCWVLDQTRWCLISPNKQEMELSTKEFQFLERLMVLDKEPVKRADLIAALAYARDESGEHALESLVTRLRKKLASLTDGGSPIKTAWGLGYKFAAPCITRKSNRTSLSGE</sequence>
<evidence type="ECO:0000256" key="4">
    <source>
        <dbReference type="ARBA" id="ARBA00023125"/>
    </source>
</evidence>
<dbReference type="Gene3D" id="3.40.50.2300">
    <property type="match status" value="1"/>
</dbReference>
<dbReference type="InterPro" id="IPR011006">
    <property type="entry name" value="CheY-like_superfamily"/>
</dbReference>
<dbReference type="GO" id="GO:0000976">
    <property type="term" value="F:transcription cis-regulatory region binding"/>
    <property type="evidence" value="ECO:0007669"/>
    <property type="project" value="TreeGrafter"/>
</dbReference>
<accession>A0A1S7LE19</accession>
<dbReference type="GO" id="GO:0006355">
    <property type="term" value="P:regulation of DNA-templated transcription"/>
    <property type="evidence" value="ECO:0007669"/>
    <property type="project" value="InterPro"/>
</dbReference>
<feature type="DNA-binding region" description="OmpR/PhoB-type" evidence="7">
    <location>
        <begin position="122"/>
        <end position="228"/>
    </location>
</feature>
<dbReference type="InterPro" id="IPR036388">
    <property type="entry name" value="WH-like_DNA-bd_sf"/>
</dbReference>
<evidence type="ECO:0000313" key="10">
    <source>
        <dbReference type="EMBL" id="CRH04289.1"/>
    </source>
</evidence>
<dbReference type="SMART" id="SM00448">
    <property type="entry name" value="REC"/>
    <property type="match status" value="1"/>
</dbReference>
<dbReference type="EMBL" id="LO017727">
    <property type="protein sequence ID" value="CRH04289.1"/>
    <property type="molecule type" value="Genomic_DNA"/>
</dbReference>
<feature type="modified residue" description="4-aspartylphosphate" evidence="6">
    <location>
        <position position="52"/>
    </location>
</feature>
<proteinExistence type="predicted"/>
<keyword evidence="1 6" id="KW-0597">Phosphoprotein</keyword>
<evidence type="ECO:0000256" key="7">
    <source>
        <dbReference type="PROSITE-ProRule" id="PRU01091"/>
    </source>
</evidence>
<dbReference type="PROSITE" id="PS51755">
    <property type="entry name" value="OMPR_PHOB"/>
    <property type="match status" value="1"/>
</dbReference>
<dbReference type="GO" id="GO:0000156">
    <property type="term" value="F:phosphorelay response regulator activity"/>
    <property type="evidence" value="ECO:0007669"/>
    <property type="project" value="TreeGrafter"/>
</dbReference>
<gene>
    <name evidence="10" type="ORF">MAGMO_0073</name>
</gene>
<keyword evidence="5" id="KW-0804">Transcription</keyword>
<dbReference type="InterPro" id="IPR016032">
    <property type="entry name" value="Sig_transdc_resp-reg_C-effctor"/>
</dbReference>
<keyword evidence="3" id="KW-0805">Transcription regulation</keyword>
<feature type="domain" description="OmpR/PhoB-type" evidence="9">
    <location>
        <begin position="122"/>
        <end position="228"/>
    </location>
</feature>
<evidence type="ECO:0000256" key="5">
    <source>
        <dbReference type="ARBA" id="ARBA00023163"/>
    </source>
</evidence>
<name>A0A1S7LE19_MAGMO</name>
<reference evidence="10" key="1">
    <citation type="submission" date="2015-04" db="EMBL/GenBank/DDBJ databases">
        <authorList>
            <person name="Syromyatnikov M.Y."/>
            <person name="Popov V.N."/>
        </authorList>
    </citation>
    <scope>NUCLEOTIDE SEQUENCE</scope>
    <source>
        <strain evidence="10">MO-1</strain>
    </source>
</reference>
<dbReference type="SUPFAM" id="SSF52172">
    <property type="entry name" value="CheY-like"/>
    <property type="match status" value="1"/>
</dbReference>
<keyword evidence="4 7" id="KW-0238">DNA-binding</keyword>
<evidence type="ECO:0000256" key="1">
    <source>
        <dbReference type="ARBA" id="ARBA00022553"/>
    </source>
</evidence>
<dbReference type="Gene3D" id="1.10.10.10">
    <property type="entry name" value="Winged helix-like DNA-binding domain superfamily/Winged helix DNA-binding domain"/>
    <property type="match status" value="1"/>
</dbReference>
<dbReference type="InterPro" id="IPR001867">
    <property type="entry name" value="OmpR/PhoB-type_DNA-bd"/>
</dbReference>
<dbReference type="AlphaFoldDB" id="A0A1S7LE19"/>
<dbReference type="GO" id="GO:0005829">
    <property type="term" value="C:cytosol"/>
    <property type="evidence" value="ECO:0007669"/>
    <property type="project" value="TreeGrafter"/>
</dbReference>
<dbReference type="CDD" id="cd00383">
    <property type="entry name" value="trans_reg_C"/>
    <property type="match status" value="1"/>
</dbReference>
<dbReference type="SUPFAM" id="SSF46894">
    <property type="entry name" value="C-terminal effector domain of the bipartite response regulators"/>
    <property type="match status" value="1"/>
</dbReference>
<dbReference type="CDD" id="cd17574">
    <property type="entry name" value="REC_OmpR"/>
    <property type="match status" value="1"/>
</dbReference>
<dbReference type="PANTHER" id="PTHR48111">
    <property type="entry name" value="REGULATOR OF RPOS"/>
    <property type="match status" value="1"/>
</dbReference>
<organism evidence="10">
    <name type="scientific">Magnetococcus massalia (strain MO-1)</name>
    <dbReference type="NCBI Taxonomy" id="451514"/>
    <lineage>
        <taxon>Bacteria</taxon>
        <taxon>Pseudomonadati</taxon>
        <taxon>Pseudomonadota</taxon>
        <taxon>Magnetococcia</taxon>
        <taxon>Magnetococcales</taxon>
        <taxon>Magnetococcaceae</taxon>
        <taxon>Magnetococcus</taxon>
    </lineage>
</organism>
<keyword evidence="2" id="KW-0902">Two-component regulatory system</keyword>
<feature type="domain" description="Response regulatory" evidence="8">
    <location>
        <begin position="3"/>
        <end position="116"/>
    </location>
</feature>
<dbReference type="PROSITE" id="PS50110">
    <property type="entry name" value="RESPONSE_REGULATORY"/>
    <property type="match status" value="1"/>
</dbReference>
<dbReference type="SMART" id="SM00862">
    <property type="entry name" value="Trans_reg_C"/>
    <property type="match status" value="1"/>
</dbReference>
<evidence type="ECO:0000256" key="6">
    <source>
        <dbReference type="PROSITE-ProRule" id="PRU00169"/>
    </source>
</evidence>
<protein>
    <submittedName>
        <fullName evidence="10">Putative transcriptional regulatory protein SrrA [srrA]</fullName>
    </submittedName>
</protein>
<evidence type="ECO:0000259" key="9">
    <source>
        <dbReference type="PROSITE" id="PS51755"/>
    </source>
</evidence>
<evidence type="ECO:0000259" key="8">
    <source>
        <dbReference type="PROSITE" id="PS50110"/>
    </source>
</evidence>
<evidence type="ECO:0000256" key="3">
    <source>
        <dbReference type="ARBA" id="ARBA00023015"/>
    </source>
</evidence>